<evidence type="ECO:0000256" key="2">
    <source>
        <dbReference type="ARBA" id="ARBA00023136"/>
    </source>
</evidence>
<feature type="signal peptide" evidence="3">
    <location>
        <begin position="1"/>
        <end position="29"/>
    </location>
</feature>
<feature type="chain" id="PRO_5011680139" evidence="3">
    <location>
        <begin position="30"/>
        <end position="442"/>
    </location>
</feature>
<dbReference type="InterPro" id="IPR000184">
    <property type="entry name" value="Bac_surfAg_D15"/>
</dbReference>
<dbReference type="Proteomes" id="UP000198984">
    <property type="component" value="Unassembled WGS sequence"/>
</dbReference>
<dbReference type="RefSeq" id="WP_089912359.1">
    <property type="nucleotide sequence ID" value="NZ_FOBB01000003.1"/>
</dbReference>
<evidence type="ECO:0000313" key="5">
    <source>
        <dbReference type="EMBL" id="SEM01163.1"/>
    </source>
</evidence>
<dbReference type="STRING" id="573321.SAMN04488505_103128"/>
<feature type="domain" description="Bacterial surface antigen (D15)" evidence="4">
    <location>
        <begin position="244"/>
        <end position="427"/>
    </location>
</feature>
<keyword evidence="6" id="KW-1185">Reference proteome</keyword>
<comment type="subcellular location">
    <subcellularLocation>
        <location evidence="1">Membrane</location>
    </subcellularLocation>
</comment>
<dbReference type="GO" id="GO:0019867">
    <property type="term" value="C:outer membrane"/>
    <property type="evidence" value="ECO:0007669"/>
    <property type="project" value="InterPro"/>
</dbReference>
<dbReference type="Pfam" id="PF01103">
    <property type="entry name" value="Omp85"/>
    <property type="match status" value="1"/>
</dbReference>
<evidence type="ECO:0000313" key="6">
    <source>
        <dbReference type="Proteomes" id="UP000198984"/>
    </source>
</evidence>
<keyword evidence="3" id="KW-0732">Signal</keyword>
<organism evidence="5 6">
    <name type="scientific">Chitinophaga rupis</name>
    <dbReference type="NCBI Taxonomy" id="573321"/>
    <lineage>
        <taxon>Bacteria</taxon>
        <taxon>Pseudomonadati</taxon>
        <taxon>Bacteroidota</taxon>
        <taxon>Chitinophagia</taxon>
        <taxon>Chitinophagales</taxon>
        <taxon>Chitinophagaceae</taxon>
        <taxon>Chitinophaga</taxon>
    </lineage>
</organism>
<dbReference type="Gene3D" id="2.40.160.50">
    <property type="entry name" value="membrane protein fhac: a member of the omp85/tpsb transporter family"/>
    <property type="match status" value="1"/>
</dbReference>
<dbReference type="AlphaFoldDB" id="A0A1H7UW10"/>
<gene>
    <name evidence="5" type="ORF">SAMN04488505_103128</name>
</gene>
<sequence length="442" mass="50037">MTNRTKWPYSLLKFLLVPLLVAFHGYAYSQVASPVDTSQTIVPNTRVQEKGPANDFHKQYDIGDMINDVLHPKRKDDSLRKRSAITVVPNIAANPTIGFQFGIKAVAGKVLGNKPNTYMSVAATSASITTKGIIYFYFTHNVFTPGNKWNIQGSLVASKSVTPDFGLGIGKTSNGSEDDKILANPDRKPFVWHSQYYKFFEKVYREVKHNLFLGGGVQFDIRRKLTNAKYDSIQVPYKIYNQRFGFSQDHYFANGFLFNVEYITRDNPNRAYKGMYLDAGIRVNQTWIGSSRNATQVTVDFRKYFSLSARNPEHVLAFWSWGSGVLTGAVPYFELPGTGRDPSFRSGRGYVSGYYKGTQFFYSETEYRFPITRNKLFSGVTFVNVQTANDRVGTQLFEVWRPAAGAGLRILFNKSTRTNLCLDYAFGMHGSKGFFLNLNETF</sequence>
<reference evidence="5 6" key="1">
    <citation type="submission" date="2016-10" db="EMBL/GenBank/DDBJ databases">
        <authorList>
            <person name="de Groot N.N."/>
        </authorList>
    </citation>
    <scope>NUCLEOTIDE SEQUENCE [LARGE SCALE GENOMIC DNA]</scope>
    <source>
        <strain evidence="5 6">DSM 21039</strain>
    </source>
</reference>
<dbReference type="OrthoDB" id="621220at2"/>
<name>A0A1H7UW10_9BACT</name>
<protein>
    <submittedName>
        <fullName evidence="5">Surface antigen</fullName>
    </submittedName>
</protein>
<proteinExistence type="predicted"/>
<keyword evidence="2" id="KW-0472">Membrane</keyword>
<evidence type="ECO:0000259" key="4">
    <source>
        <dbReference type="Pfam" id="PF01103"/>
    </source>
</evidence>
<accession>A0A1H7UW10</accession>
<dbReference type="EMBL" id="FOBB01000003">
    <property type="protein sequence ID" value="SEM01163.1"/>
    <property type="molecule type" value="Genomic_DNA"/>
</dbReference>
<evidence type="ECO:0000256" key="1">
    <source>
        <dbReference type="ARBA" id="ARBA00004370"/>
    </source>
</evidence>
<evidence type="ECO:0000256" key="3">
    <source>
        <dbReference type="SAM" id="SignalP"/>
    </source>
</evidence>